<protein>
    <submittedName>
        <fullName evidence="2">Putative protease YdcP</fullName>
    </submittedName>
</protein>
<dbReference type="Pfam" id="PF01136">
    <property type="entry name" value="Peptidase_U32"/>
    <property type="match status" value="1"/>
</dbReference>
<dbReference type="KEGG" id="fam:OYT1_ch2138"/>
<dbReference type="PANTHER" id="PTHR30217:SF10">
    <property type="entry name" value="23S RRNA 5-HYDROXYCYTIDINE C2501 SYNTHASE"/>
    <property type="match status" value="1"/>
</dbReference>
<proteinExistence type="predicted"/>
<dbReference type="Proteomes" id="UP000033070">
    <property type="component" value="Chromosome"/>
</dbReference>
<gene>
    <name evidence="2" type="ORF">OYT1_ch2138</name>
</gene>
<keyword evidence="2" id="KW-0645">Protease</keyword>
<evidence type="ECO:0000313" key="2">
    <source>
        <dbReference type="EMBL" id="BBE51663.1"/>
    </source>
</evidence>
<accession>A0A2Z6GDG0</accession>
<dbReference type="GO" id="GO:0008233">
    <property type="term" value="F:peptidase activity"/>
    <property type="evidence" value="ECO:0007669"/>
    <property type="project" value="UniProtKB-KW"/>
</dbReference>
<dbReference type="InterPro" id="IPR020988">
    <property type="entry name" value="Pept_U32_collagenase"/>
</dbReference>
<dbReference type="OrthoDB" id="9807498at2"/>
<reference evidence="2 3" key="1">
    <citation type="submission" date="2018-06" db="EMBL/GenBank/DDBJ databases">
        <title>OYT1 Genome Sequencing.</title>
        <authorList>
            <person name="Kato S."/>
            <person name="Itoh T."/>
            <person name="Ohkuma M."/>
        </authorList>
    </citation>
    <scope>NUCLEOTIDE SEQUENCE [LARGE SCALE GENOMIC DNA]</scope>
    <source>
        <strain evidence="2 3">OYT1</strain>
    </source>
</reference>
<keyword evidence="2" id="KW-0378">Hydrolase</keyword>
<dbReference type="PROSITE" id="PS01276">
    <property type="entry name" value="PEPTIDASE_U32"/>
    <property type="match status" value="1"/>
</dbReference>
<evidence type="ECO:0000259" key="1">
    <source>
        <dbReference type="Pfam" id="PF12392"/>
    </source>
</evidence>
<sequence length="658" mass="73204">MPESSSFLELLAPAKTAAIGREAILHGADAVYIGGPSFGARDKAGNPMEDIAELVAYAHRFHARIFVTLNTILHENELETARKLAWDCYEAGVDALIVQDMGLLELDLPPIDLHASTQCDIRTPEKAKFLADVGFSQLVLARELTLQEIAKVRAAVPADTIIEHFIHGALCVAYSGQCYISHAHTGRSANRGDCSQACRLPYTLQDAQGRVVAYEKHLLSVKDNNQSDNLRALIDAGVRSFKIEGRYKDASYVKNITGHYRRLLDEILEDRPELHAASSGKTRLFFTPDPDKTFHRGATEYFSNGRKADIGAFDAPSFVGLPLGTVSKLGPDWFEIETDEVMANGDGLNYLVKRETHGIRANSVKHLGRFWRVWPNEKMFELEGLRVGLEINRNSDQAWEQALIKKSAERKIGVSAVFEETAQGYALTLQDEDGIRVTVAAEFDKQPAKHADEAEDRLREQLARFGSTDFELMAASVIWAQPWFVPSSLLNQLRREAVEKLDAERLAAHVRVIRKAAVEPPARYPEESLSYLANVNNSAAQAFYTKHGVKLIAAAYEQHEEAGEVSLMITRHCIRYSLSLCPKQAKGVVGVQGHVRAEPMVLLNGSEKLTLKFDCRACEMHVMGKMKKQVLKSITASVVPITLYPRRDRAHHSEKLGK</sequence>
<dbReference type="PANTHER" id="PTHR30217">
    <property type="entry name" value="PEPTIDASE U32 FAMILY"/>
    <property type="match status" value="1"/>
</dbReference>
<evidence type="ECO:0000313" key="3">
    <source>
        <dbReference type="Proteomes" id="UP000033070"/>
    </source>
</evidence>
<keyword evidence="3" id="KW-1185">Reference proteome</keyword>
<dbReference type="RefSeq" id="WP_062626309.1">
    <property type="nucleotide sequence ID" value="NZ_AP018738.1"/>
</dbReference>
<dbReference type="STRING" id="1188319.OYT1_01129"/>
<dbReference type="InterPro" id="IPR001539">
    <property type="entry name" value="Peptidase_U32"/>
</dbReference>
<dbReference type="Pfam" id="PF12392">
    <property type="entry name" value="DUF3656"/>
    <property type="match status" value="1"/>
</dbReference>
<dbReference type="EMBL" id="AP018738">
    <property type="protein sequence ID" value="BBE51663.1"/>
    <property type="molecule type" value="Genomic_DNA"/>
</dbReference>
<dbReference type="GO" id="GO:0006508">
    <property type="term" value="P:proteolysis"/>
    <property type="evidence" value="ECO:0007669"/>
    <property type="project" value="UniProtKB-KW"/>
</dbReference>
<organism evidence="2 3">
    <name type="scientific">Ferriphaselus amnicola</name>
    <dbReference type="NCBI Taxonomy" id="1188319"/>
    <lineage>
        <taxon>Bacteria</taxon>
        <taxon>Pseudomonadati</taxon>
        <taxon>Pseudomonadota</taxon>
        <taxon>Betaproteobacteria</taxon>
        <taxon>Nitrosomonadales</taxon>
        <taxon>Gallionellaceae</taxon>
        <taxon>Ferriphaselus</taxon>
    </lineage>
</organism>
<dbReference type="AlphaFoldDB" id="A0A2Z6GDG0"/>
<feature type="domain" description="Peptidase U32 collagenase" evidence="1">
    <location>
        <begin position="391"/>
        <end position="506"/>
    </location>
</feature>
<name>A0A2Z6GDG0_9PROT</name>
<dbReference type="InterPro" id="IPR051454">
    <property type="entry name" value="RNA/ubiquinone_mod_enzymes"/>
</dbReference>